<evidence type="ECO:0000259" key="2">
    <source>
        <dbReference type="Pfam" id="PF10213"/>
    </source>
</evidence>
<protein>
    <submittedName>
        <fullName evidence="3">37S ribosomal protein S24, mitochondrial</fullName>
    </submittedName>
</protein>
<dbReference type="GeneID" id="36517911"/>
<evidence type="ECO:0000313" key="4">
    <source>
        <dbReference type="Proteomes" id="UP000238350"/>
    </source>
</evidence>
<dbReference type="AlphaFoldDB" id="A0A2T0FNH3"/>
<dbReference type="RefSeq" id="XP_024666488.1">
    <property type="nucleotide sequence ID" value="XM_024810720.1"/>
</dbReference>
<gene>
    <name evidence="3" type="ORF">B9G98_04163</name>
</gene>
<reference evidence="3 4" key="1">
    <citation type="submission" date="2017-04" db="EMBL/GenBank/DDBJ databases">
        <title>Genome sequencing of [Candida] sorbophila.</title>
        <authorList>
            <person name="Ahn J.O."/>
        </authorList>
    </citation>
    <scope>NUCLEOTIDE SEQUENCE [LARGE SCALE GENOMIC DNA]</scope>
    <source>
        <strain evidence="3 4">DS02</strain>
    </source>
</reference>
<dbReference type="PANTHER" id="PTHR13490:SF0">
    <property type="entry name" value="SMALL RIBOSOMAL SUBUNIT PROTEIN MS35"/>
    <property type="match status" value="1"/>
</dbReference>
<dbReference type="InterPro" id="IPR019349">
    <property type="entry name" value="Ribosomal_mS35_mit"/>
</dbReference>
<evidence type="ECO:0000313" key="3">
    <source>
        <dbReference type="EMBL" id="PRT56543.1"/>
    </source>
</evidence>
<dbReference type="STRING" id="45607.A0A2T0FNH3"/>
<keyword evidence="3" id="KW-0687">Ribonucleoprotein</keyword>
<dbReference type="Pfam" id="PF10213">
    <property type="entry name" value="MRP-S28"/>
    <property type="match status" value="1"/>
</dbReference>
<feature type="region of interest" description="Disordered" evidence="1">
    <location>
        <begin position="231"/>
        <end position="285"/>
    </location>
</feature>
<dbReference type="GO" id="GO:0005763">
    <property type="term" value="C:mitochondrial small ribosomal subunit"/>
    <property type="evidence" value="ECO:0007669"/>
    <property type="project" value="TreeGrafter"/>
</dbReference>
<dbReference type="InterPro" id="IPR039848">
    <property type="entry name" value="Ribosomal_mS35_mt"/>
</dbReference>
<feature type="domain" description="Small ribosomal subunit protein mS35 mitochondrial conserved" evidence="2">
    <location>
        <begin position="137"/>
        <end position="265"/>
    </location>
</feature>
<name>A0A2T0FNH3_9ASCO</name>
<sequence>MRRFARQYSSRAKDILKKSFERMEADKTYKKSAEDFAQLQAAARELGVPKQLIKQVYDGVQPGMHAKKAVSAAEKMLVDAADIAMFATPTGAEFNRPFEFDDLPSAGHLQLEEHRTYREFVRLAAYTLPQLSEFATEYRRPAKNENLKFKHYTFVGESHPAERKVVLTFSPDSTGLGEKQLHKLKLLAGPRYDPDRNEIKISSDRFPEQAQNKRYLGYVYSRLVQTAQDPSDTFEDVPLDPRAANERRARRRSLYPQHEFPAEWNRPDLAPRPKDDIVSVLSGQQ</sequence>
<feature type="compositionally biased region" description="Basic and acidic residues" evidence="1">
    <location>
        <begin position="265"/>
        <end position="277"/>
    </location>
</feature>
<organism evidence="3 4">
    <name type="scientific">Wickerhamiella sorbophila</name>
    <dbReference type="NCBI Taxonomy" id="45607"/>
    <lineage>
        <taxon>Eukaryota</taxon>
        <taxon>Fungi</taxon>
        <taxon>Dikarya</taxon>
        <taxon>Ascomycota</taxon>
        <taxon>Saccharomycotina</taxon>
        <taxon>Dipodascomycetes</taxon>
        <taxon>Dipodascales</taxon>
        <taxon>Trichomonascaceae</taxon>
        <taxon>Wickerhamiella</taxon>
    </lineage>
</organism>
<comment type="caution">
    <text evidence="3">The sequence shown here is derived from an EMBL/GenBank/DDBJ whole genome shotgun (WGS) entry which is preliminary data.</text>
</comment>
<accession>A0A2T0FNH3</accession>
<keyword evidence="3" id="KW-0689">Ribosomal protein</keyword>
<dbReference type="EMBL" id="NDIQ01000022">
    <property type="protein sequence ID" value="PRT56543.1"/>
    <property type="molecule type" value="Genomic_DNA"/>
</dbReference>
<evidence type="ECO:0000256" key="1">
    <source>
        <dbReference type="SAM" id="MobiDB-lite"/>
    </source>
</evidence>
<keyword evidence="4" id="KW-1185">Reference proteome</keyword>
<dbReference type="Proteomes" id="UP000238350">
    <property type="component" value="Unassembled WGS sequence"/>
</dbReference>
<proteinExistence type="predicted"/>
<dbReference type="PANTHER" id="PTHR13490">
    <property type="entry name" value="MITOCHONDRIAL 28S RIBOSOMAL PROTEIN S28"/>
    <property type="match status" value="1"/>
</dbReference>
<dbReference type="OrthoDB" id="283424at2759"/>
<dbReference type="GO" id="GO:0032543">
    <property type="term" value="P:mitochondrial translation"/>
    <property type="evidence" value="ECO:0007669"/>
    <property type="project" value="InterPro"/>
</dbReference>
<dbReference type="GO" id="GO:0003735">
    <property type="term" value="F:structural constituent of ribosome"/>
    <property type="evidence" value="ECO:0007669"/>
    <property type="project" value="InterPro"/>
</dbReference>